<dbReference type="GO" id="GO:0005524">
    <property type="term" value="F:ATP binding"/>
    <property type="evidence" value="ECO:0007669"/>
    <property type="project" value="UniProtKB-KW"/>
</dbReference>
<dbReference type="GO" id="GO:0046872">
    <property type="term" value="F:metal ion binding"/>
    <property type="evidence" value="ECO:0007669"/>
    <property type="project" value="UniProtKB-KW"/>
</dbReference>
<evidence type="ECO:0000256" key="4">
    <source>
        <dbReference type="ARBA" id="ARBA00011245"/>
    </source>
</evidence>
<evidence type="ECO:0000256" key="12">
    <source>
        <dbReference type="ARBA" id="ARBA00022917"/>
    </source>
</evidence>
<dbReference type="InterPro" id="IPR023586">
    <property type="entry name" value="Ile-tRNA-ligase_type2"/>
</dbReference>
<evidence type="ECO:0000256" key="6">
    <source>
        <dbReference type="ARBA" id="ARBA00022490"/>
    </source>
</evidence>
<dbReference type="Gene3D" id="1.10.730.10">
    <property type="entry name" value="Isoleucyl-tRNA Synthetase, Domain 1"/>
    <property type="match status" value="1"/>
</dbReference>
<evidence type="ECO:0000256" key="10">
    <source>
        <dbReference type="ARBA" id="ARBA00022833"/>
    </source>
</evidence>
<dbReference type="GO" id="GO:0005737">
    <property type="term" value="C:cytoplasm"/>
    <property type="evidence" value="ECO:0007669"/>
    <property type="project" value="UniProtKB-SubCell"/>
</dbReference>
<dbReference type="SUPFAM" id="SSF50677">
    <property type="entry name" value="ValRS/IleRS/LeuRS editing domain"/>
    <property type="match status" value="1"/>
</dbReference>
<feature type="domain" description="Methionyl/Valyl/Leucyl/Isoleucyl-tRNA synthetase anticodon-binding" evidence="18">
    <location>
        <begin position="678"/>
        <end position="820"/>
    </location>
</feature>
<keyword evidence="6" id="KW-0963">Cytoplasm</keyword>
<keyword evidence="13" id="KW-0030">Aminoacyl-tRNA synthetase</keyword>
<evidence type="ECO:0000256" key="16">
    <source>
        <dbReference type="NCBIfam" id="TIGR00392"/>
    </source>
</evidence>
<dbReference type="GO" id="GO:0004822">
    <property type="term" value="F:isoleucine-tRNA ligase activity"/>
    <property type="evidence" value="ECO:0007669"/>
    <property type="project" value="UniProtKB-UniRule"/>
</dbReference>
<comment type="caution">
    <text evidence="19">The sequence shown here is derived from an EMBL/GenBank/DDBJ whole genome shotgun (WGS) entry which is preliminary data.</text>
</comment>
<comment type="subunit">
    <text evidence="4">Monomer.</text>
</comment>
<keyword evidence="11" id="KW-0067">ATP-binding</keyword>
<dbReference type="NCBIfam" id="TIGR00392">
    <property type="entry name" value="ileS"/>
    <property type="match status" value="1"/>
</dbReference>
<evidence type="ECO:0000256" key="3">
    <source>
        <dbReference type="ARBA" id="ARBA00007078"/>
    </source>
</evidence>
<proteinExistence type="inferred from homology"/>
<evidence type="ECO:0000259" key="17">
    <source>
        <dbReference type="Pfam" id="PF00133"/>
    </source>
</evidence>
<evidence type="ECO:0000256" key="7">
    <source>
        <dbReference type="ARBA" id="ARBA00022598"/>
    </source>
</evidence>
<evidence type="ECO:0000256" key="5">
    <source>
        <dbReference type="ARBA" id="ARBA00013165"/>
    </source>
</evidence>
<keyword evidence="7 19" id="KW-0436">Ligase</keyword>
<dbReference type="CDD" id="cd00818">
    <property type="entry name" value="IleRS_core"/>
    <property type="match status" value="1"/>
</dbReference>
<evidence type="ECO:0000256" key="11">
    <source>
        <dbReference type="ARBA" id="ARBA00022840"/>
    </source>
</evidence>
<dbReference type="FunFam" id="3.40.50.620:FF:000063">
    <property type="entry name" value="Isoleucine--tRNA ligase"/>
    <property type="match status" value="1"/>
</dbReference>
<keyword evidence="8" id="KW-0479">Metal-binding</keyword>
<dbReference type="InterPro" id="IPR009008">
    <property type="entry name" value="Val/Leu/Ile-tRNA-synth_edit"/>
</dbReference>
<dbReference type="Gene3D" id="3.40.50.620">
    <property type="entry name" value="HUPs"/>
    <property type="match status" value="2"/>
</dbReference>
<evidence type="ECO:0000256" key="1">
    <source>
        <dbReference type="ARBA" id="ARBA00001947"/>
    </source>
</evidence>
<evidence type="ECO:0000256" key="9">
    <source>
        <dbReference type="ARBA" id="ARBA00022741"/>
    </source>
</evidence>
<protein>
    <recommendedName>
        <fullName evidence="5 16">Isoleucine--tRNA ligase</fullName>
        <ecNumber evidence="5 16">6.1.1.5</ecNumber>
    </recommendedName>
</protein>
<comment type="cofactor">
    <cofactor evidence="1">
        <name>Zn(2+)</name>
        <dbReference type="ChEBI" id="CHEBI:29105"/>
    </cofactor>
</comment>
<dbReference type="InterPro" id="IPR014729">
    <property type="entry name" value="Rossmann-like_a/b/a_fold"/>
</dbReference>
<evidence type="ECO:0000256" key="13">
    <source>
        <dbReference type="ARBA" id="ARBA00023146"/>
    </source>
</evidence>
<evidence type="ECO:0000259" key="18">
    <source>
        <dbReference type="Pfam" id="PF08264"/>
    </source>
</evidence>
<feature type="domain" description="Aminoacyl-tRNA synthetase class Ia" evidence="17">
    <location>
        <begin position="21"/>
        <end position="628"/>
    </location>
</feature>
<dbReference type="InterPro" id="IPR033709">
    <property type="entry name" value="Anticodon_Ile_ABEc"/>
</dbReference>
<keyword evidence="12" id="KW-0648">Protein biosynthesis</keyword>
<accession>A0A0G0B7G2</accession>
<dbReference type="PANTHER" id="PTHR42780:SF1">
    <property type="entry name" value="ISOLEUCINE--TRNA LIGASE, CYTOPLASMIC"/>
    <property type="match status" value="1"/>
</dbReference>
<evidence type="ECO:0000313" key="20">
    <source>
        <dbReference type="Proteomes" id="UP000033866"/>
    </source>
</evidence>
<dbReference type="PRINTS" id="PR00984">
    <property type="entry name" value="TRNASYNTHILE"/>
</dbReference>
<dbReference type="PATRIC" id="fig|1619093.3.peg.300"/>
<comment type="function">
    <text evidence="14">Catalyzes the attachment of isoleucine to tRNA(Ile). As IleRS can inadvertently accommodate and process structurally similar amino acids such as valine, to avoid such errors it has two additional distinct tRNA(Ile)-dependent editing activities. One activity is designated as 'pretransfer' editing and involves the hydrolysis of activated Val-AMP. The other activity is designated 'posttransfer' editing and involves deacylation of mischarged Val-tRNA(Ile).</text>
</comment>
<keyword evidence="10" id="KW-0862">Zinc</keyword>
<dbReference type="EMBL" id="LBPV01000026">
    <property type="protein sequence ID" value="KKP65328.1"/>
    <property type="molecule type" value="Genomic_DNA"/>
</dbReference>
<keyword evidence="9" id="KW-0547">Nucleotide-binding</keyword>
<dbReference type="InterPro" id="IPR013155">
    <property type="entry name" value="M/V/L/I-tRNA-synth_anticd-bd"/>
</dbReference>
<feature type="non-terminal residue" evidence="19">
    <location>
        <position position="890"/>
    </location>
</feature>
<organism evidence="19 20">
    <name type="scientific">candidate division WS6 bacterium GW2011_GWE1_34_7</name>
    <dbReference type="NCBI Taxonomy" id="1619093"/>
    <lineage>
        <taxon>Bacteria</taxon>
        <taxon>Candidatus Dojkabacteria</taxon>
    </lineage>
</organism>
<dbReference type="GO" id="GO:0000049">
    <property type="term" value="F:tRNA binding"/>
    <property type="evidence" value="ECO:0007669"/>
    <property type="project" value="InterPro"/>
</dbReference>
<dbReference type="SUPFAM" id="SSF52374">
    <property type="entry name" value="Nucleotidylyl transferase"/>
    <property type="match status" value="1"/>
</dbReference>
<comment type="subcellular location">
    <subcellularLocation>
        <location evidence="2">Cytoplasm</location>
    </subcellularLocation>
</comment>
<evidence type="ECO:0000256" key="8">
    <source>
        <dbReference type="ARBA" id="ARBA00022723"/>
    </source>
</evidence>
<dbReference type="InterPro" id="IPR002301">
    <property type="entry name" value="Ile-tRNA-ligase"/>
</dbReference>
<name>A0A0G0B7G2_9BACT</name>
<dbReference type="AlphaFoldDB" id="A0A0G0B7G2"/>
<evidence type="ECO:0000256" key="2">
    <source>
        <dbReference type="ARBA" id="ARBA00004496"/>
    </source>
</evidence>
<dbReference type="InterPro" id="IPR009080">
    <property type="entry name" value="tRNAsynth_Ia_anticodon-bd"/>
</dbReference>
<dbReference type="EC" id="6.1.1.5" evidence="5 16"/>
<dbReference type="GO" id="GO:0002161">
    <property type="term" value="F:aminoacyl-tRNA deacylase activity"/>
    <property type="evidence" value="ECO:0007669"/>
    <property type="project" value="InterPro"/>
</dbReference>
<reference evidence="19 20" key="1">
    <citation type="journal article" date="2015" name="Nature">
        <title>rRNA introns, odd ribosomes, and small enigmatic genomes across a large radiation of phyla.</title>
        <authorList>
            <person name="Brown C.T."/>
            <person name="Hug L.A."/>
            <person name="Thomas B.C."/>
            <person name="Sharon I."/>
            <person name="Castelle C.J."/>
            <person name="Singh A."/>
            <person name="Wilkins M.J."/>
            <person name="Williams K.H."/>
            <person name="Banfield J.F."/>
        </authorList>
    </citation>
    <scope>NUCLEOTIDE SEQUENCE [LARGE SCALE GENOMIC DNA]</scope>
</reference>
<dbReference type="PANTHER" id="PTHR42780">
    <property type="entry name" value="SOLEUCYL-TRNA SYNTHETASE"/>
    <property type="match status" value="1"/>
</dbReference>
<evidence type="ECO:0000256" key="15">
    <source>
        <dbReference type="ARBA" id="ARBA00048359"/>
    </source>
</evidence>
<comment type="catalytic activity">
    <reaction evidence="15">
        <text>tRNA(Ile) + L-isoleucine + ATP = L-isoleucyl-tRNA(Ile) + AMP + diphosphate</text>
        <dbReference type="Rhea" id="RHEA:11060"/>
        <dbReference type="Rhea" id="RHEA-COMP:9666"/>
        <dbReference type="Rhea" id="RHEA-COMP:9695"/>
        <dbReference type="ChEBI" id="CHEBI:30616"/>
        <dbReference type="ChEBI" id="CHEBI:33019"/>
        <dbReference type="ChEBI" id="CHEBI:58045"/>
        <dbReference type="ChEBI" id="CHEBI:78442"/>
        <dbReference type="ChEBI" id="CHEBI:78528"/>
        <dbReference type="ChEBI" id="CHEBI:456215"/>
        <dbReference type="EC" id="6.1.1.5"/>
    </reaction>
</comment>
<dbReference type="Pfam" id="PF00133">
    <property type="entry name" value="tRNA-synt_1"/>
    <property type="match status" value="1"/>
</dbReference>
<sequence>MKEIQISKNQYVPTFSQTEEKILKYWIEKNILEKSIEQRPKENPFTFYDGPITSNNKPHYGHALTMVIKDVVPRYKTMKGYRVERSLGWDCQGIPVEYEVEKELGFEQKEDIEKFGVEKFNELCRASVKKYQGEIFALTERMGRWVNSDEEYATMDPWYIESVWWSLKELYQKDLLYEGYKVVPYSTRAGSTLSNSEVALGGYSAIVDPAVVVKLKLKDEDTYLLIWTTTPWTLPGNLLVAVGEDFDYVQVEYKNEKYIVGKELVENIFKENLKVLKEYKGSELIGREYEPLYPYYSSKRDEGAFRVVHADHVTFEDGTGLVHQAPYGEEDFMLMTGMGIGMFDYLDDQGNMKEEISEFKGMFYKKANKYIMQDLEQRNLLFAHYDYEHQMPMCWRTNTPLIYKPIKSWYVKVTAIRDMLVSENKEINWVPKHVKEGRFGNWLEEARDWALSRNRYWGTPLPVWVCDKCGEKDVLGSFAEVKEKSGVELKDPHKPFVDEIEYKCECGGTKKRVNDVIDVWYDSGSMPFARFHYPFENKEKFESKYPGEFIAEGVDQTRGWFYTLHVLGVALFGKKSFRNVIVNGMALAPDGTKMSKSKRNYTEVNIVLDQMGADSLRLYFLSSPIVHGEEVIFSEKFLKEITGTVLLPYWNSVKYFLNYKEQYNWKYTDNYKPENVMDRWIVSVLNKTVKDVTENMDEYRLQKATKAIFELIDVLSKWYIRRSRDRFVSGDIQALNTLHFVLLEIGKLMAPFAPFISESVFLTLSDESKESVHLEDYPVFNKEYLDEKLMEEMDTVRNICSMGLNIRDENRLKVRQPLSKAYVPISGEEMLDIVKGELNVKEVEYSKKEVEGKDIKSQSNGTIFVSLDTHISDDLKEEGLLNEVLRGLQV</sequence>
<evidence type="ECO:0000256" key="14">
    <source>
        <dbReference type="ARBA" id="ARBA00025217"/>
    </source>
</evidence>
<dbReference type="SUPFAM" id="SSF47323">
    <property type="entry name" value="Anticodon-binding domain of a subclass of class I aminoacyl-tRNA synthetases"/>
    <property type="match status" value="1"/>
</dbReference>
<gene>
    <name evidence="19" type="ORF">UR61_C0026G0001</name>
</gene>
<dbReference type="CDD" id="cd07961">
    <property type="entry name" value="Anticodon_Ia_Ile_ABEc"/>
    <property type="match status" value="1"/>
</dbReference>
<evidence type="ECO:0000313" key="19">
    <source>
        <dbReference type="EMBL" id="KKP65328.1"/>
    </source>
</evidence>
<dbReference type="FunFam" id="3.40.50.620:FF:000075">
    <property type="entry name" value="Isoleucine--tRNA ligase"/>
    <property type="match status" value="1"/>
</dbReference>
<dbReference type="Pfam" id="PF08264">
    <property type="entry name" value="Anticodon_1"/>
    <property type="match status" value="1"/>
</dbReference>
<comment type="similarity">
    <text evidence="3">Belongs to the class-I aminoacyl-tRNA synthetase family. IleS type 2 subfamily.</text>
</comment>
<dbReference type="GO" id="GO:0006428">
    <property type="term" value="P:isoleucyl-tRNA aminoacylation"/>
    <property type="evidence" value="ECO:0007669"/>
    <property type="project" value="UniProtKB-UniRule"/>
</dbReference>
<dbReference type="Proteomes" id="UP000033866">
    <property type="component" value="Unassembled WGS sequence"/>
</dbReference>
<dbReference type="InterPro" id="IPR002300">
    <property type="entry name" value="aa-tRNA-synth_Ia"/>
</dbReference>